<dbReference type="AlphaFoldDB" id="A0A4R6FN41"/>
<gene>
    <name evidence="2" type="ORF">EV664_105219</name>
</gene>
<protein>
    <submittedName>
        <fullName evidence="2">Uncharacterized protein</fullName>
    </submittedName>
</protein>
<accession>A0A4R6FN41</accession>
<keyword evidence="3" id="KW-1185">Reference proteome</keyword>
<reference evidence="2 3" key="1">
    <citation type="submission" date="2019-03" db="EMBL/GenBank/DDBJ databases">
        <title>Genomic Encyclopedia of Type Strains, Phase IV (KMG-IV): sequencing the most valuable type-strain genomes for metagenomic binning, comparative biology and taxonomic classification.</title>
        <authorList>
            <person name="Goeker M."/>
        </authorList>
    </citation>
    <scope>NUCLEOTIDE SEQUENCE [LARGE SCALE GENOMIC DNA]</scope>
    <source>
        <strain evidence="2 3">DSM 25059</strain>
    </source>
</reference>
<dbReference type="Proteomes" id="UP000295493">
    <property type="component" value="Unassembled WGS sequence"/>
</dbReference>
<sequence length="125" mass="14168">MITKELGALPETAEEYANFLKGELEKIASDYAPRIARAHASVADADSRHRDGAEPERHHLAHLYESYELARRPIIDQLILLESRRPYRLIMTAERIDSPDYVARATKNMSHGDGTNPLDRSKTGR</sequence>
<organism evidence="2 3">
    <name type="scientific">Stakelama pacifica</name>
    <dbReference type="NCBI Taxonomy" id="517720"/>
    <lineage>
        <taxon>Bacteria</taxon>
        <taxon>Pseudomonadati</taxon>
        <taxon>Pseudomonadota</taxon>
        <taxon>Alphaproteobacteria</taxon>
        <taxon>Sphingomonadales</taxon>
        <taxon>Sphingomonadaceae</taxon>
        <taxon>Stakelama</taxon>
    </lineage>
</organism>
<name>A0A4R6FN41_9SPHN</name>
<evidence type="ECO:0000313" key="3">
    <source>
        <dbReference type="Proteomes" id="UP000295493"/>
    </source>
</evidence>
<proteinExistence type="predicted"/>
<feature type="region of interest" description="Disordered" evidence="1">
    <location>
        <begin position="102"/>
        <end position="125"/>
    </location>
</feature>
<evidence type="ECO:0000256" key="1">
    <source>
        <dbReference type="SAM" id="MobiDB-lite"/>
    </source>
</evidence>
<dbReference type="RefSeq" id="WP_133495552.1">
    <property type="nucleotide sequence ID" value="NZ_BMLU01000005.1"/>
</dbReference>
<evidence type="ECO:0000313" key="2">
    <source>
        <dbReference type="EMBL" id="TDN83021.1"/>
    </source>
</evidence>
<comment type="caution">
    <text evidence="2">The sequence shown here is derived from an EMBL/GenBank/DDBJ whole genome shotgun (WGS) entry which is preliminary data.</text>
</comment>
<dbReference type="EMBL" id="SNWD01000005">
    <property type="protein sequence ID" value="TDN83021.1"/>
    <property type="molecule type" value="Genomic_DNA"/>
</dbReference>